<keyword evidence="4" id="KW-1185">Reference proteome</keyword>
<dbReference type="CDD" id="cd16936">
    <property type="entry name" value="HATPase_RsbW-like"/>
    <property type="match status" value="1"/>
</dbReference>
<gene>
    <name evidence="3" type="ORF">GCM10010201_09850</name>
</gene>
<organism evidence="3 4">
    <name type="scientific">Pilimelia columellifera subsp. columellifera</name>
    <dbReference type="NCBI Taxonomy" id="706583"/>
    <lineage>
        <taxon>Bacteria</taxon>
        <taxon>Bacillati</taxon>
        <taxon>Actinomycetota</taxon>
        <taxon>Actinomycetes</taxon>
        <taxon>Micromonosporales</taxon>
        <taxon>Micromonosporaceae</taxon>
        <taxon>Pilimelia</taxon>
    </lineage>
</organism>
<evidence type="ECO:0000259" key="2">
    <source>
        <dbReference type="Pfam" id="PF13581"/>
    </source>
</evidence>
<keyword evidence="1" id="KW-0723">Serine/threonine-protein kinase</keyword>
<comment type="caution">
    <text evidence="3">The sequence shown here is derived from an EMBL/GenBank/DDBJ whole genome shotgun (WGS) entry which is preliminary data.</text>
</comment>
<dbReference type="InterPro" id="IPR003594">
    <property type="entry name" value="HATPase_dom"/>
</dbReference>
<dbReference type="RefSeq" id="WP_344168903.1">
    <property type="nucleotide sequence ID" value="NZ_BAAARY010000003.1"/>
</dbReference>
<dbReference type="Gene3D" id="3.30.565.10">
    <property type="entry name" value="Histidine kinase-like ATPase, C-terminal domain"/>
    <property type="match status" value="1"/>
</dbReference>
<dbReference type="EMBL" id="BAAARY010000003">
    <property type="protein sequence ID" value="GAA2515496.1"/>
    <property type="molecule type" value="Genomic_DNA"/>
</dbReference>
<dbReference type="Pfam" id="PF13581">
    <property type="entry name" value="HATPase_c_2"/>
    <property type="match status" value="1"/>
</dbReference>
<evidence type="ECO:0000313" key="4">
    <source>
        <dbReference type="Proteomes" id="UP001499978"/>
    </source>
</evidence>
<dbReference type="PANTHER" id="PTHR35526:SF3">
    <property type="entry name" value="ANTI-SIGMA-F FACTOR RSBW"/>
    <property type="match status" value="1"/>
</dbReference>
<evidence type="ECO:0000256" key="1">
    <source>
        <dbReference type="ARBA" id="ARBA00022527"/>
    </source>
</evidence>
<feature type="domain" description="Histidine kinase/HSP90-like ATPase" evidence="2">
    <location>
        <begin position="26"/>
        <end position="140"/>
    </location>
</feature>
<evidence type="ECO:0000313" key="3">
    <source>
        <dbReference type="EMBL" id="GAA2515496.1"/>
    </source>
</evidence>
<reference evidence="3 4" key="1">
    <citation type="journal article" date="2019" name="Int. J. Syst. Evol. Microbiol.">
        <title>The Global Catalogue of Microorganisms (GCM) 10K type strain sequencing project: providing services to taxonomists for standard genome sequencing and annotation.</title>
        <authorList>
            <consortium name="The Broad Institute Genomics Platform"/>
            <consortium name="The Broad Institute Genome Sequencing Center for Infectious Disease"/>
            <person name="Wu L."/>
            <person name="Ma J."/>
        </authorList>
    </citation>
    <scope>NUCLEOTIDE SEQUENCE [LARGE SCALE GENOMIC DNA]</scope>
    <source>
        <strain evidence="3 4">JCM 3367</strain>
    </source>
</reference>
<dbReference type="InterPro" id="IPR050267">
    <property type="entry name" value="Anti-sigma-factor_SerPK"/>
</dbReference>
<sequence>MVPGAAAAAGSGPAAAGRELLRGTFDQAGVTTIRHQVSQHVAAVGLTGQRRDDFILAVNELVTNAVRHGGGIGQLRLWLADGALLCEIVDHGGGIAVGGAAGHERPPVDLAGGWGLWLARQLTDGMTVDTGDHGTTIRLRAAI</sequence>
<dbReference type="SUPFAM" id="SSF55874">
    <property type="entry name" value="ATPase domain of HSP90 chaperone/DNA topoisomerase II/histidine kinase"/>
    <property type="match status" value="1"/>
</dbReference>
<accession>A0ABN3N7N9</accession>
<keyword evidence="1" id="KW-0808">Transferase</keyword>
<proteinExistence type="predicted"/>
<dbReference type="InterPro" id="IPR036890">
    <property type="entry name" value="HATPase_C_sf"/>
</dbReference>
<dbReference type="Proteomes" id="UP001499978">
    <property type="component" value="Unassembled WGS sequence"/>
</dbReference>
<protein>
    <recommendedName>
        <fullName evidence="2">Histidine kinase/HSP90-like ATPase domain-containing protein</fullName>
    </recommendedName>
</protein>
<dbReference type="PANTHER" id="PTHR35526">
    <property type="entry name" value="ANTI-SIGMA-F FACTOR RSBW-RELATED"/>
    <property type="match status" value="1"/>
</dbReference>
<name>A0ABN3N7N9_9ACTN</name>
<keyword evidence="1" id="KW-0418">Kinase</keyword>